<keyword evidence="4" id="KW-1015">Disulfide bond</keyword>
<dbReference type="GO" id="GO:0005737">
    <property type="term" value="C:cytoplasm"/>
    <property type="evidence" value="ECO:0007669"/>
    <property type="project" value="TreeGrafter"/>
</dbReference>
<keyword evidence="7" id="KW-1185">Reference proteome</keyword>
<feature type="non-terminal residue" evidence="6">
    <location>
        <position position="1"/>
    </location>
</feature>
<comment type="subunit">
    <text evidence="4">Homodimer.</text>
</comment>
<dbReference type="Pfam" id="PF16499">
    <property type="entry name" value="Melibiase_2"/>
    <property type="match status" value="1"/>
</dbReference>
<dbReference type="Proteomes" id="UP001177023">
    <property type="component" value="Unassembled WGS sequence"/>
</dbReference>
<proteinExistence type="inferred from homology"/>
<evidence type="ECO:0000256" key="2">
    <source>
        <dbReference type="ARBA" id="ARBA00022801"/>
    </source>
</evidence>
<dbReference type="AlphaFoldDB" id="A0AA36GBH6"/>
<dbReference type="PRINTS" id="PR00740">
    <property type="entry name" value="GLHYDRLASE27"/>
</dbReference>
<dbReference type="InterPro" id="IPR013785">
    <property type="entry name" value="Aldolase_TIM"/>
</dbReference>
<sequence length="108" mass="12164">MTLLLLFALCLGAASALENGLARTPPMGWMSWTAFYCEMDCARHPHACINEQLYLDMADRLVNDGYMAVGYKNIHIDDCWMEMERDSRGVLVANRTRFPSGMNGNIQA</sequence>
<protein>
    <recommendedName>
        <fullName evidence="4">Alpha-galactosidase</fullName>
        <ecNumber evidence="4">3.2.1.-</ecNumber>
    </recommendedName>
</protein>
<keyword evidence="2 4" id="KW-0378">Hydrolase</keyword>
<dbReference type="GO" id="GO:0009311">
    <property type="term" value="P:oligosaccharide metabolic process"/>
    <property type="evidence" value="ECO:0007669"/>
    <property type="project" value="TreeGrafter"/>
</dbReference>
<dbReference type="EC" id="3.2.1.-" evidence="4"/>
<feature type="chain" id="PRO_5041411812" description="Alpha-galactosidase" evidence="5">
    <location>
        <begin position="17"/>
        <end position="108"/>
    </location>
</feature>
<dbReference type="PROSITE" id="PS00512">
    <property type="entry name" value="ALPHA_GALACTOSIDASE"/>
    <property type="match status" value="1"/>
</dbReference>
<dbReference type="SUPFAM" id="SSF51445">
    <property type="entry name" value="(Trans)glycosidases"/>
    <property type="match status" value="1"/>
</dbReference>
<comment type="caution">
    <text evidence="6">The sequence shown here is derived from an EMBL/GenBank/DDBJ whole genome shotgun (WGS) entry which is preliminary data.</text>
</comment>
<evidence type="ECO:0000256" key="3">
    <source>
        <dbReference type="ARBA" id="ARBA00023295"/>
    </source>
</evidence>
<gene>
    <name evidence="6" type="ORF">MSPICULIGERA_LOCUS20642</name>
</gene>
<accession>A0AA36GBH6</accession>
<keyword evidence="3 4" id="KW-0326">Glycosidase</keyword>
<evidence type="ECO:0000256" key="4">
    <source>
        <dbReference type="RuleBase" id="RU361168"/>
    </source>
</evidence>
<organism evidence="6 7">
    <name type="scientific">Mesorhabditis spiculigera</name>
    <dbReference type="NCBI Taxonomy" id="96644"/>
    <lineage>
        <taxon>Eukaryota</taxon>
        <taxon>Metazoa</taxon>
        <taxon>Ecdysozoa</taxon>
        <taxon>Nematoda</taxon>
        <taxon>Chromadorea</taxon>
        <taxon>Rhabditida</taxon>
        <taxon>Rhabditina</taxon>
        <taxon>Rhabditomorpha</taxon>
        <taxon>Rhabditoidea</taxon>
        <taxon>Rhabditidae</taxon>
        <taxon>Mesorhabditinae</taxon>
        <taxon>Mesorhabditis</taxon>
    </lineage>
</organism>
<evidence type="ECO:0000256" key="1">
    <source>
        <dbReference type="ARBA" id="ARBA00009743"/>
    </source>
</evidence>
<name>A0AA36GBH6_9BILA</name>
<evidence type="ECO:0000256" key="5">
    <source>
        <dbReference type="SAM" id="SignalP"/>
    </source>
</evidence>
<dbReference type="InterPro" id="IPR002241">
    <property type="entry name" value="Glyco_hydro_27"/>
</dbReference>
<feature type="signal peptide" evidence="5">
    <location>
        <begin position="1"/>
        <end position="16"/>
    </location>
</feature>
<evidence type="ECO:0000313" key="6">
    <source>
        <dbReference type="EMBL" id="CAJ0582512.1"/>
    </source>
</evidence>
<evidence type="ECO:0000313" key="7">
    <source>
        <dbReference type="Proteomes" id="UP001177023"/>
    </source>
</evidence>
<dbReference type="GO" id="GO:0004557">
    <property type="term" value="F:alpha-galactosidase activity"/>
    <property type="evidence" value="ECO:0007669"/>
    <property type="project" value="TreeGrafter"/>
</dbReference>
<reference evidence="6" key="1">
    <citation type="submission" date="2023-06" db="EMBL/GenBank/DDBJ databases">
        <authorList>
            <person name="Delattre M."/>
        </authorList>
    </citation>
    <scope>NUCLEOTIDE SEQUENCE</scope>
    <source>
        <strain evidence="6">AF72</strain>
    </source>
</reference>
<comment type="similarity">
    <text evidence="1 4">Belongs to the glycosyl hydrolase 27 family.</text>
</comment>
<dbReference type="EMBL" id="CATQJA010002664">
    <property type="protein sequence ID" value="CAJ0582512.1"/>
    <property type="molecule type" value="Genomic_DNA"/>
</dbReference>
<keyword evidence="5" id="KW-0732">Signal</keyword>
<dbReference type="PANTHER" id="PTHR11452:SF83">
    <property type="entry name" value="ALPHA-GALACTOSIDASE"/>
    <property type="match status" value="1"/>
</dbReference>
<dbReference type="Gene3D" id="3.20.20.70">
    <property type="entry name" value="Aldolase class I"/>
    <property type="match status" value="1"/>
</dbReference>
<dbReference type="PANTHER" id="PTHR11452">
    <property type="entry name" value="ALPHA-GALACTOSIDASE/ALPHA-N-ACETYLGALACTOSAMINIDASE"/>
    <property type="match status" value="1"/>
</dbReference>
<dbReference type="InterPro" id="IPR000111">
    <property type="entry name" value="Glyco_hydro_27/36_CS"/>
</dbReference>
<dbReference type="InterPro" id="IPR017853">
    <property type="entry name" value="GH"/>
</dbReference>
<dbReference type="GO" id="GO:0016139">
    <property type="term" value="P:glycoside catabolic process"/>
    <property type="evidence" value="ECO:0007669"/>
    <property type="project" value="TreeGrafter"/>
</dbReference>